<protein>
    <submittedName>
        <fullName evidence="2">Uncharacterized protein</fullName>
    </submittedName>
</protein>
<feature type="transmembrane region" description="Helical" evidence="1">
    <location>
        <begin position="20"/>
        <end position="38"/>
    </location>
</feature>
<keyword evidence="3" id="KW-1185">Reference proteome</keyword>
<proteinExistence type="predicted"/>
<keyword evidence="1" id="KW-0812">Transmembrane</keyword>
<organism evidence="2 3">
    <name type="scientific">Aneurinibacillus aneurinilyticus ATCC 12856</name>
    <dbReference type="NCBI Taxonomy" id="649747"/>
    <lineage>
        <taxon>Bacteria</taxon>
        <taxon>Bacillati</taxon>
        <taxon>Bacillota</taxon>
        <taxon>Bacilli</taxon>
        <taxon>Bacillales</taxon>
        <taxon>Paenibacillaceae</taxon>
        <taxon>Aneurinibacillus group</taxon>
        <taxon>Aneurinibacillus</taxon>
    </lineage>
</organism>
<accession>U1YCK2</accession>
<dbReference type="AlphaFoldDB" id="U1YCK2"/>
<evidence type="ECO:0000313" key="2">
    <source>
        <dbReference type="EMBL" id="ERI09807.1"/>
    </source>
</evidence>
<gene>
    <name evidence="2" type="ORF">HMPREF0083_02070</name>
</gene>
<comment type="caution">
    <text evidence="2">The sequence shown here is derived from an EMBL/GenBank/DDBJ whole genome shotgun (WGS) entry which is preliminary data.</text>
</comment>
<dbReference type="Proteomes" id="UP000016511">
    <property type="component" value="Unassembled WGS sequence"/>
</dbReference>
<evidence type="ECO:0000256" key="1">
    <source>
        <dbReference type="SAM" id="Phobius"/>
    </source>
</evidence>
<sequence length="56" mass="6411">MKLCKNLGITSFNKFSRLGYYFYVQAIGCIFYLTSQLNKATIIANVSKDRDAKPRV</sequence>
<dbReference type="EMBL" id="AWSJ01000136">
    <property type="protein sequence ID" value="ERI09807.1"/>
    <property type="molecule type" value="Genomic_DNA"/>
</dbReference>
<name>U1YCK2_ANEAE</name>
<dbReference type="HOGENOM" id="CLU_3003971_0_0_9"/>
<reference evidence="2 3" key="1">
    <citation type="submission" date="2013-08" db="EMBL/GenBank/DDBJ databases">
        <authorList>
            <person name="Weinstock G."/>
            <person name="Sodergren E."/>
            <person name="Wylie T."/>
            <person name="Fulton L."/>
            <person name="Fulton R."/>
            <person name="Fronick C."/>
            <person name="O'Laughlin M."/>
            <person name="Godfrey J."/>
            <person name="Miner T."/>
            <person name="Herter B."/>
            <person name="Appelbaum E."/>
            <person name="Cordes M."/>
            <person name="Lek S."/>
            <person name="Wollam A."/>
            <person name="Pepin K.H."/>
            <person name="Palsikar V.B."/>
            <person name="Mitreva M."/>
            <person name="Wilson R.K."/>
        </authorList>
    </citation>
    <scope>NUCLEOTIDE SEQUENCE [LARGE SCALE GENOMIC DNA]</scope>
    <source>
        <strain evidence="2 3">ATCC 12856</strain>
    </source>
</reference>
<evidence type="ECO:0000313" key="3">
    <source>
        <dbReference type="Proteomes" id="UP000016511"/>
    </source>
</evidence>
<keyword evidence="1" id="KW-0472">Membrane</keyword>
<dbReference type="STRING" id="649747.HMPREF0083_02070"/>
<keyword evidence="1" id="KW-1133">Transmembrane helix</keyword>